<dbReference type="Pfam" id="PF26082">
    <property type="entry name" value="zf-C2H2_AcuF"/>
    <property type="match status" value="1"/>
</dbReference>
<feature type="compositionally biased region" description="Low complexity" evidence="1">
    <location>
        <begin position="553"/>
        <end position="564"/>
    </location>
</feature>
<feature type="region of interest" description="Disordered" evidence="1">
    <location>
        <begin position="544"/>
        <end position="564"/>
    </location>
</feature>
<evidence type="ECO:0000313" key="4">
    <source>
        <dbReference type="Proteomes" id="UP001358417"/>
    </source>
</evidence>
<dbReference type="SMART" id="SM00355">
    <property type="entry name" value="ZnF_C2H2"/>
    <property type="match status" value="5"/>
</dbReference>
<feature type="region of interest" description="Disordered" evidence="1">
    <location>
        <begin position="277"/>
        <end position="342"/>
    </location>
</feature>
<dbReference type="PANTHER" id="PTHR35391">
    <property type="entry name" value="C2H2-TYPE DOMAIN-CONTAINING PROTEIN-RELATED"/>
    <property type="match status" value="1"/>
</dbReference>
<accession>A0AAV9N810</accession>
<comment type="caution">
    <text evidence="3">The sequence shown here is derived from an EMBL/GenBank/DDBJ whole genome shotgun (WGS) entry which is preliminary data.</text>
</comment>
<dbReference type="GeneID" id="89971681"/>
<feature type="region of interest" description="Disordered" evidence="1">
    <location>
        <begin position="157"/>
        <end position="189"/>
    </location>
</feature>
<dbReference type="RefSeq" id="XP_064705435.1">
    <property type="nucleotide sequence ID" value="XM_064847082.1"/>
</dbReference>
<proteinExistence type="predicted"/>
<feature type="compositionally biased region" description="Acidic residues" evidence="1">
    <location>
        <begin position="159"/>
        <end position="174"/>
    </location>
</feature>
<feature type="domain" description="C2H2-type" evidence="2">
    <location>
        <begin position="762"/>
        <end position="787"/>
    </location>
</feature>
<organism evidence="3 4">
    <name type="scientific">Exophiala bonariae</name>
    <dbReference type="NCBI Taxonomy" id="1690606"/>
    <lineage>
        <taxon>Eukaryota</taxon>
        <taxon>Fungi</taxon>
        <taxon>Dikarya</taxon>
        <taxon>Ascomycota</taxon>
        <taxon>Pezizomycotina</taxon>
        <taxon>Eurotiomycetes</taxon>
        <taxon>Chaetothyriomycetidae</taxon>
        <taxon>Chaetothyriales</taxon>
        <taxon>Herpotrichiellaceae</taxon>
        <taxon>Exophiala</taxon>
    </lineage>
</organism>
<feature type="domain" description="C2H2-type" evidence="2">
    <location>
        <begin position="725"/>
        <end position="755"/>
    </location>
</feature>
<dbReference type="Proteomes" id="UP001358417">
    <property type="component" value="Unassembled WGS sequence"/>
</dbReference>
<feature type="domain" description="C2H2-type" evidence="2">
    <location>
        <begin position="841"/>
        <end position="863"/>
    </location>
</feature>
<feature type="domain" description="C2H2-type" evidence="2">
    <location>
        <begin position="479"/>
        <end position="502"/>
    </location>
</feature>
<dbReference type="AlphaFoldDB" id="A0AAV9N810"/>
<dbReference type="InterPro" id="IPR058925">
    <property type="entry name" value="zf-C2H2_AcuF"/>
</dbReference>
<dbReference type="PANTHER" id="PTHR35391:SF3">
    <property type="entry name" value="FINGER DOMAIN PROTEIN, PUTATIVE (AFU_ORTHOLOGUE AFUA_8G04300)-RELATED"/>
    <property type="match status" value="1"/>
</dbReference>
<dbReference type="InterPro" id="IPR013087">
    <property type="entry name" value="Znf_C2H2_type"/>
</dbReference>
<sequence>MDLRHILNPLTPGNGADEVIETDLNREATASQTAISSDQKIGPSEVGKSAIETFYHQILNLSKDALRKGGCSHCLTSYGREKAERSISLLYMWAQGLDLRYLERHVVKESKLQSIVAGELAGIADVVTSDLFPYGFLHREQIDTSLVVSYLEDQTNSDSEIDFSDSDEGEESDDVQNLAESHPESLQQNHMRSLKRLESHVNNLMHLLPTLISSCRVDLLPISEARHPMLKVESVSDAARQYVVQVWDKFPMIKEGLANRLGEANWERYQRFHADVERDPAANSPLEQPSSSDDEKDLVRPANPSLLPVSEFRDSGIGSSLPTKSKHTNSESEQPTFIPETQIHDSGLGAIPLAKSKNQRRPEASFASQPLQAEFKKAGHSDALYADRDSGLLGIEWNGKCTYSLIYDLISVRFQVANLVGFNSPLEKPGQITNFENIEVNYLDHLHEKHEFPRTLEGAKSQTVLSTARVTIVERWSDQVCHLCNDSGFQTQREFISHVSRHMEEIALITLPRETKPDDENDEEDDISIKSLEVEQDRDLAQKATVFDDEDGVSSGEDSGDESVSTAVLPIRPLRFPPSLGDFVLHARTLNPKCKSNLMERLATVQHFRYQEIRRIHLRLQGHHKVAGYFESIGHPIQSGGESRTWSHSFLPHSSSSTSKPYIEGAPIEFTSSKPVRASMFPAGVPLPPTTLLPARFECEICLKIVEIKEAYQWTAHVFDHLRPYLCTFPDCNKANPLSSSFSRKTDWLHHENEHHRRLKGWRCVQPTCKYVCYSEHSFSQHLIGEHAALVLPKSKPRLSATRRDEMKDNLTSSEQDAWVQTRLRSLAVSCQFWASKHFTEACHFCGINYFSVKKLFEHMAHHFEAVALPILELAKIDRLEGLVGGKLQLHPSQVALD</sequence>
<keyword evidence="4" id="KW-1185">Reference proteome</keyword>
<evidence type="ECO:0000313" key="3">
    <source>
        <dbReference type="EMBL" id="KAK5050935.1"/>
    </source>
</evidence>
<protein>
    <recommendedName>
        <fullName evidence="2">C2H2-type domain-containing protein</fullName>
    </recommendedName>
</protein>
<feature type="domain" description="C2H2-type" evidence="2">
    <location>
        <begin position="697"/>
        <end position="721"/>
    </location>
</feature>
<evidence type="ECO:0000259" key="2">
    <source>
        <dbReference type="SMART" id="SM00355"/>
    </source>
</evidence>
<gene>
    <name evidence="3" type="ORF">LTR84_003494</name>
</gene>
<dbReference type="EMBL" id="JAVRRD010000016">
    <property type="protein sequence ID" value="KAK5050935.1"/>
    <property type="molecule type" value="Genomic_DNA"/>
</dbReference>
<evidence type="ECO:0000256" key="1">
    <source>
        <dbReference type="SAM" id="MobiDB-lite"/>
    </source>
</evidence>
<reference evidence="3 4" key="1">
    <citation type="submission" date="2023-08" db="EMBL/GenBank/DDBJ databases">
        <title>Black Yeasts Isolated from many extreme environments.</title>
        <authorList>
            <person name="Coleine C."/>
            <person name="Stajich J.E."/>
            <person name="Selbmann L."/>
        </authorList>
    </citation>
    <scope>NUCLEOTIDE SEQUENCE [LARGE SCALE GENOMIC DNA]</scope>
    <source>
        <strain evidence="3 4">CCFEE 5792</strain>
    </source>
</reference>
<name>A0AAV9N810_9EURO</name>